<dbReference type="EMBL" id="BAABJP010000001">
    <property type="protein sequence ID" value="GAA5144353.1"/>
    <property type="molecule type" value="Genomic_DNA"/>
</dbReference>
<dbReference type="GO" id="GO:0008168">
    <property type="term" value="F:methyltransferase activity"/>
    <property type="evidence" value="ECO:0007669"/>
    <property type="project" value="UniProtKB-KW"/>
</dbReference>
<dbReference type="InterPro" id="IPR029063">
    <property type="entry name" value="SAM-dependent_MTases_sf"/>
</dbReference>
<dbReference type="SUPFAM" id="SSF53335">
    <property type="entry name" value="S-adenosyl-L-methionine-dependent methyltransferases"/>
    <property type="match status" value="1"/>
</dbReference>
<dbReference type="PIRSF" id="PIRSF017393">
    <property type="entry name" value="MTase_SAV2177"/>
    <property type="match status" value="1"/>
</dbReference>
<comment type="caution">
    <text evidence="1">The sequence shown here is derived from an EMBL/GenBank/DDBJ whole genome shotgun (WGS) entry which is preliminary data.</text>
</comment>
<evidence type="ECO:0000313" key="2">
    <source>
        <dbReference type="Proteomes" id="UP001428817"/>
    </source>
</evidence>
<accession>A0ABP9PCV4</accession>
<sequence>MRGHELRYDRAHGARIYDYILGGKDHYPLDREAGDAALEGWPSLRTSMRANRAFMHRVSRYLATERGVTQFLDVGTGIPTSPNLHEVVQEVRPEARVVYVDNDPIVLAHARALLTSTPDGATAYIHADLREPEEIIESEELRETLDLSKPIGFTLIAMLHFIEDEDEAHRVVRQMLEILPSGSYFALSTATADFAPEGMRNVQREYRARGEAMNLRKKSRVERFFDGLELVEPGVVQVHKWHPDALREMRVADEDVAMYGGLARLL</sequence>
<dbReference type="Pfam" id="PF04672">
    <property type="entry name" value="Methyltransf_19"/>
    <property type="match status" value="1"/>
</dbReference>
<dbReference type="Gene3D" id="3.40.50.150">
    <property type="entry name" value="Vaccinia Virus protein VP39"/>
    <property type="match status" value="1"/>
</dbReference>
<gene>
    <name evidence="1" type="ORF">GCM10023321_00490</name>
</gene>
<proteinExistence type="predicted"/>
<keyword evidence="1" id="KW-0489">Methyltransferase</keyword>
<dbReference type="GO" id="GO:0032259">
    <property type="term" value="P:methylation"/>
    <property type="evidence" value="ECO:0007669"/>
    <property type="project" value="UniProtKB-KW"/>
</dbReference>
<name>A0ABP9PCV4_9PSEU</name>
<reference evidence="2" key="1">
    <citation type="journal article" date="2019" name="Int. J. Syst. Evol. Microbiol.">
        <title>The Global Catalogue of Microorganisms (GCM) 10K type strain sequencing project: providing services to taxonomists for standard genome sequencing and annotation.</title>
        <authorList>
            <consortium name="The Broad Institute Genomics Platform"/>
            <consortium name="The Broad Institute Genome Sequencing Center for Infectious Disease"/>
            <person name="Wu L."/>
            <person name="Ma J."/>
        </authorList>
    </citation>
    <scope>NUCLEOTIDE SEQUENCE [LARGE SCALE GENOMIC DNA]</scope>
    <source>
        <strain evidence="2">JCM 18303</strain>
    </source>
</reference>
<evidence type="ECO:0000313" key="1">
    <source>
        <dbReference type="EMBL" id="GAA5144353.1"/>
    </source>
</evidence>
<keyword evidence="2" id="KW-1185">Reference proteome</keyword>
<dbReference type="Proteomes" id="UP001428817">
    <property type="component" value="Unassembled WGS sequence"/>
</dbReference>
<dbReference type="InterPro" id="IPR006764">
    <property type="entry name" value="SAM_dep_MeTrfase_SAV2177_type"/>
</dbReference>
<organism evidence="1 2">
    <name type="scientific">Pseudonocardia eucalypti</name>
    <dbReference type="NCBI Taxonomy" id="648755"/>
    <lineage>
        <taxon>Bacteria</taxon>
        <taxon>Bacillati</taxon>
        <taxon>Actinomycetota</taxon>
        <taxon>Actinomycetes</taxon>
        <taxon>Pseudonocardiales</taxon>
        <taxon>Pseudonocardiaceae</taxon>
        <taxon>Pseudonocardia</taxon>
    </lineage>
</organism>
<dbReference type="RefSeq" id="WP_345702441.1">
    <property type="nucleotide sequence ID" value="NZ_BAABJP010000001.1"/>
</dbReference>
<keyword evidence="1" id="KW-0808">Transferase</keyword>
<protein>
    <submittedName>
        <fullName evidence="1">SAM-dependent methyltransferase</fullName>
    </submittedName>
</protein>